<evidence type="ECO:0000256" key="3">
    <source>
        <dbReference type="ARBA" id="ARBA00022452"/>
    </source>
</evidence>
<dbReference type="InterPro" id="IPR000531">
    <property type="entry name" value="Beta-barrel_TonB"/>
</dbReference>
<keyword evidence="5 9" id="KW-0798">TonB box</keyword>
<dbReference type="Gene3D" id="2.170.130.10">
    <property type="entry name" value="TonB-dependent receptor, plug domain"/>
    <property type="match status" value="1"/>
</dbReference>
<name>A0A6N8J689_9BACT</name>
<dbReference type="Pfam" id="PF13715">
    <property type="entry name" value="CarbopepD_reg_2"/>
    <property type="match status" value="1"/>
</dbReference>
<dbReference type="EMBL" id="WRXO01000002">
    <property type="protein sequence ID" value="MVT40785.1"/>
    <property type="molecule type" value="Genomic_DNA"/>
</dbReference>
<keyword evidence="14" id="KW-1185">Reference proteome</keyword>
<evidence type="ECO:0000259" key="12">
    <source>
        <dbReference type="Pfam" id="PF07715"/>
    </source>
</evidence>
<comment type="caution">
    <text evidence="13">The sequence shown here is derived from an EMBL/GenBank/DDBJ whole genome shotgun (WGS) entry which is preliminary data.</text>
</comment>
<sequence length="1052" mass="117185">MSNHFIIFTRMQSDKKISSLLLCLFFAFALHAQDKVLVKGIVRDAQTNEPLVGVSIMAGSPPKAVGVTNASGAFSVSILPDVPLLFRYIGFSDYKMRLKDKHDLVIRLVVTENKLNETVVIGYQKKTREVTTGSAVIISGKELQDIPVSNVEQLLQGRVAGLNIQNNTGAPGARGSVQIRGLSNVSVSGNGNNAFLSPTSPLYVIDGVPIEADANFEYGYQSAGPGVSPLSLIPPEDIESIEALKDSQATALYGSRGAYGVMLITTRRGSSPIPLVRYTGNFFVNTPPKLRNTIGGVAERRLRIAQIYSSGNMDDINKISTTPFLADSLNPYYNNSTNWQNVFYRATFNQSHNVNISGGDPKFNYKVDLGYYKENGVIRNTGFDRYSINTNMQYQPNPKLRVMTTLSTQVGKRNKGDGNGLIQSGVSSNAAASSLLPGPSFYQSTAGVLSSLETKNDNKTANLRTSLDLSYQLIKGFNIGSSISYDYASNTEDRFTPAEAHNDFSQVYAYNDRKYTLYNRNTLSYFYSINNKHNFFISAFNEFYNQGFQAQVIQQEKTPNNQYQGPLGYDGYASLGGGLLDNYTRQHIASFAGTFSYNYKQKYVLDASYRMDGTSSSGFEDPYSKNPAFGIRWNFNKENFLSESKWLSYGSLRGSWGQNIVPTGDIFSIYGTYDPRGTYNANPRLGINFGQLPNTYLKPTTTTQYDLGFEAGLFDSRVEVIFDAYYKTVKNLLRTKDVSNMTGFNNITTNETSLINYGYELTLTFRPLPKTSAVQWTLSLNAAINKDVLTSLPNGARQLVQYDSQTSQNILYRVGRNSLTNYLLKTEGVYATDADVPVDPATGQRYRTSNGVYFKAGDPIFKDVDHNYILDGNDYIAAGNSQPLITGGLQSYVNWKSFSVNFSASFTLIRDILNNAFAERMQYLGDPYSTKAVVDFSDVDYWKGPGSVAKYPNPFDYTRYNDIRPYRYDQTLIQEDGSYFKINTVTLAYLLNRKMTNRYGVNSVRLYMSCNNLITFSHYSGPNPENVSALGRDQSSGYPIPRTYNFGVNIEF</sequence>
<evidence type="ECO:0000256" key="6">
    <source>
        <dbReference type="ARBA" id="ARBA00023136"/>
    </source>
</evidence>
<accession>A0A6N8J689</accession>
<dbReference type="GO" id="GO:0009279">
    <property type="term" value="C:cell outer membrane"/>
    <property type="evidence" value="ECO:0007669"/>
    <property type="project" value="UniProtKB-SubCell"/>
</dbReference>
<dbReference type="InterPro" id="IPR039426">
    <property type="entry name" value="TonB-dep_rcpt-like"/>
</dbReference>
<dbReference type="NCBIfam" id="TIGR04056">
    <property type="entry name" value="OMP_RagA_SusC"/>
    <property type="match status" value="1"/>
</dbReference>
<evidence type="ECO:0000256" key="7">
    <source>
        <dbReference type="ARBA" id="ARBA00023237"/>
    </source>
</evidence>
<keyword evidence="10" id="KW-0732">Signal</keyword>
<feature type="signal peptide" evidence="10">
    <location>
        <begin position="1"/>
        <end position="32"/>
    </location>
</feature>
<protein>
    <submittedName>
        <fullName evidence="13">SusC/RagA family TonB-linked outer membrane protein</fullName>
    </submittedName>
</protein>
<evidence type="ECO:0000256" key="4">
    <source>
        <dbReference type="ARBA" id="ARBA00022692"/>
    </source>
</evidence>
<proteinExistence type="inferred from homology"/>
<evidence type="ECO:0000256" key="9">
    <source>
        <dbReference type="RuleBase" id="RU003357"/>
    </source>
</evidence>
<comment type="subcellular location">
    <subcellularLocation>
        <location evidence="1 8">Cell outer membrane</location>
        <topology evidence="1 8">Multi-pass membrane protein</topology>
    </subcellularLocation>
</comment>
<dbReference type="PROSITE" id="PS52016">
    <property type="entry name" value="TONB_DEPENDENT_REC_3"/>
    <property type="match status" value="1"/>
</dbReference>
<evidence type="ECO:0000313" key="14">
    <source>
        <dbReference type="Proteomes" id="UP000468388"/>
    </source>
</evidence>
<dbReference type="InterPro" id="IPR037066">
    <property type="entry name" value="Plug_dom_sf"/>
</dbReference>
<dbReference type="SUPFAM" id="SSF49464">
    <property type="entry name" value="Carboxypeptidase regulatory domain-like"/>
    <property type="match status" value="1"/>
</dbReference>
<feature type="chain" id="PRO_5026973131" evidence="10">
    <location>
        <begin position="33"/>
        <end position="1052"/>
    </location>
</feature>
<keyword evidence="3 8" id="KW-1134">Transmembrane beta strand</keyword>
<reference evidence="13 14" key="1">
    <citation type="submission" date="2019-12" db="EMBL/GenBank/DDBJ databases">
        <title>The draft genomic sequence of strain Chitinophaga oryziterrae JCM 16595.</title>
        <authorList>
            <person name="Zhang X."/>
        </authorList>
    </citation>
    <scope>NUCLEOTIDE SEQUENCE [LARGE SCALE GENOMIC DNA]</scope>
    <source>
        <strain evidence="13 14">JCM 16595</strain>
    </source>
</reference>
<dbReference type="AlphaFoldDB" id="A0A6N8J689"/>
<dbReference type="InterPro" id="IPR012910">
    <property type="entry name" value="Plug_dom"/>
</dbReference>
<keyword evidence="4 8" id="KW-0812">Transmembrane</keyword>
<evidence type="ECO:0000259" key="11">
    <source>
        <dbReference type="Pfam" id="PF00593"/>
    </source>
</evidence>
<dbReference type="OrthoDB" id="9768177at2"/>
<dbReference type="Pfam" id="PF07715">
    <property type="entry name" value="Plug"/>
    <property type="match status" value="1"/>
</dbReference>
<dbReference type="Proteomes" id="UP000468388">
    <property type="component" value="Unassembled WGS sequence"/>
</dbReference>
<dbReference type="InterPro" id="IPR008969">
    <property type="entry name" value="CarboxyPept-like_regulatory"/>
</dbReference>
<evidence type="ECO:0000256" key="8">
    <source>
        <dbReference type="PROSITE-ProRule" id="PRU01360"/>
    </source>
</evidence>
<dbReference type="InterPro" id="IPR036942">
    <property type="entry name" value="Beta-barrel_TonB_sf"/>
</dbReference>
<comment type="similarity">
    <text evidence="8 9">Belongs to the TonB-dependent receptor family.</text>
</comment>
<dbReference type="Gene3D" id="2.40.170.20">
    <property type="entry name" value="TonB-dependent receptor, beta-barrel domain"/>
    <property type="match status" value="1"/>
</dbReference>
<dbReference type="Pfam" id="PF00593">
    <property type="entry name" value="TonB_dep_Rec_b-barrel"/>
    <property type="match status" value="1"/>
</dbReference>
<dbReference type="SUPFAM" id="SSF56935">
    <property type="entry name" value="Porins"/>
    <property type="match status" value="1"/>
</dbReference>
<dbReference type="InterPro" id="IPR023997">
    <property type="entry name" value="TonB-dep_OMP_SusC/RagA_CS"/>
</dbReference>
<keyword evidence="2 8" id="KW-0813">Transport</keyword>
<keyword evidence="7 8" id="KW-0998">Cell outer membrane</keyword>
<gene>
    <name evidence="13" type="ORF">GO495_09365</name>
</gene>
<evidence type="ECO:0000256" key="2">
    <source>
        <dbReference type="ARBA" id="ARBA00022448"/>
    </source>
</evidence>
<evidence type="ECO:0000256" key="10">
    <source>
        <dbReference type="SAM" id="SignalP"/>
    </source>
</evidence>
<evidence type="ECO:0000256" key="1">
    <source>
        <dbReference type="ARBA" id="ARBA00004571"/>
    </source>
</evidence>
<feature type="domain" description="TonB-dependent receptor plug" evidence="12">
    <location>
        <begin position="131"/>
        <end position="261"/>
    </location>
</feature>
<organism evidence="13 14">
    <name type="scientific">Chitinophaga oryziterrae</name>
    <dbReference type="NCBI Taxonomy" id="1031224"/>
    <lineage>
        <taxon>Bacteria</taxon>
        <taxon>Pseudomonadati</taxon>
        <taxon>Bacteroidota</taxon>
        <taxon>Chitinophagia</taxon>
        <taxon>Chitinophagales</taxon>
        <taxon>Chitinophagaceae</taxon>
        <taxon>Chitinophaga</taxon>
    </lineage>
</organism>
<dbReference type="InterPro" id="IPR023996">
    <property type="entry name" value="TonB-dep_OMP_SusC/RagA"/>
</dbReference>
<evidence type="ECO:0000313" key="13">
    <source>
        <dbReference type="EMBL" id="MVT40785.1"/>
    </source>
</evidence>
<keyword evidence="6 8" id="KW-0472">Membrane</keyword>
<dbReference type="NCBIfam" id="TIGR04057">
    <property type="entry name" value="SusC_RagA_signa"/>
    <property type="match status" value="1"/>
</dbReference>
<evidence type="ECO:0000256" key="5">
    <source>
        <dbReference type="ARBA" id="ARBA00023077"/>
    </source>
</evidence>
<feature type="domain" description="TonB-dependent receptor-like beta-barrel" evidence="11">
    <location>
        <begin position="440"/>
        <end position="784"/>
    </location>
</feature>